<feature type="signal peptide" evidence="5">
    <location>
        <begin position="1"/>
        <end position="23"/>
    </location>
</feature>
<dbReference type="SUPFAM" id="SSF51126">
    <property type="entry name" value="Pectin lyase-like"/>
    <property type="match status" value="1"/>
</dbReference>
<feature type="region of interest" description="Disordered" evidence="4">
    <location>
        <begin position="332"/>
        <end position="367"/>
    </location>
</feature>
<dbReference type="Gene3D" id="2.160.20.10">
    <property type="entry name" value="Single-stranded right-handed beta-helix, Pectin lyase-like"/>
    <property type="match status" value="1"/>
</dbReference>
<evidence type="ECO:0000259" key="6">
    <source>
        <dbReference type="SMART" id="SM00912"/>
    </source>
</evidence>
<proteinExistence type="predicted"/>
<dbReference type="OrthoDB" id="218680at2"/>
<dbReference type="GO" id="GO:0005576">
    <property type="term" value="C:extracellular region"/>
    <property type="evidence" value="ECO:0007669"/>
    <property type="project" value="UniProtKB-SubCell"/>
</dbReference>
<evidence type="ECO:0000313" key="8">
    <source>
        <dbReference type="Proteomes" id="UP000235116"/>
    </source>
</evidence>
<protein>
    <recommendedName>
        <fullName evidence="6">Filamentous haemagglutinin FhaB/tRNA nuclease CdiA-like TPS domain-containing protein</fullName>
    </recommendedName>
</protein>
<keyword evidence="2" id="KW-0964">Secreted</keyword>
<feature type="chain" id="PRO_5014746259" description="Filamentous haemagglutinin FhaB/tRNA nuclease CdiA-like TPS domain-containing protein" evidence="5">
    <location>
        <begin position="24"/>
        <end position="392"/>
    </location>
</feature>
<accession>A0A2K9LFK2</accession>
<dbReference type="PANTHER" id="PTHR12338:SF8">
    <property type="entry name" value="HEME_HEMOPEXIN-BINDING PROTEIN"/>
    <property type="match status" value="1"/>
</dbReference>
<dbReference type="InterPro" id="IPR008638">
    <property type="entry name" value="FhaB/CdiA-like_TPS"/>
</dbReference>
<comment type="subcellular location">
    <subcellularLocation>
        <location evidence="1">Secreted</location>
    </subcellularLocation>
</comment>
<dbReference type="AlphaFoldDB" id="A0A2K9LFK2"/>
<dbReference type="KEGG" id="kak:Kalk_00185"/>
<evidence type="ECO:0000256" key="1">
    <source>
        <dbReference type="ARBA" id="ARBA00004613"/>
    </source>
</evidence>
<evidence type="ECO:0000313" key="7">
    <source>
        <dbReference type="EMBL" id="AUM10951.1"/>
    </source>
</evidence>
<feature type="domain" description="Filamentous haemagglutinin FhaB/tRNA nuclease CdiA-like TPS" evidence="6">
    <location>
        <begin position="21"/>
        <end position="136"/>
    </location>
</feature>
<reference evidence="8" key="1">
    <citation type="submission" date="2017-08" db="EMBL/GenBank/DDBJ databases">
        <title>Direct submision.</title>
        <authorList>
            <person name="Kim S.-J."/>
            <person name="Rhee S.-K."/>
        </authorList>
    </citation>
    <scope>NUCLEOTIDE SEQUENCE [LARGE SCALE GENOMIC DNA]</scope>
    <source>
        <strain evidence="8">GI5</strain>
    </source>
</reference>
<name>A0A2K9LFK2_9GAMM</name>
<dbReference type="InterPro" id="IPR012334">
    <property type="entry name" value="Pectin_lyas_fold"/>
</dbReference>
<evidence type="ECO:0000256" key="2">
    <source>
        <dbReference type="ARBA" id="ARBA00022525"/>
    </source>
</evidence>
<keyword evidence="3 5" id="KW-0732">Signal</keyword>
<evidence type="ECO:0000256" key="5">
    <source>
        <dbReference type="SAM" id="SignalP"/>
    </source>
</evidence>
<dbReference type="SMART" id="SM00912">
    <property type="entry name" value="Haemagg_act"/>
    <property type="match status" value="1"/>
</dbReference>
<dbReference type="PANTHER" id="PTHR12338">
    <property type="entry name" value="AUTOTRANSPORTER"/>
    <property type="match status" value="1"/>
</dbReference>
<dbReference type="Proteomes" id="UP000235116">
    <property type="component" value="Chromosome"/>
</dbReference>
<dbReference type="EMBL" id="CP022684">
    <property type="protein sequence ID" value="AUM10951.1"/>
    <property type="molecule type" value="Genomic_DNA"/>
</dbReference>
<dbReference type="Pfam" id="PF05860">
    <property type="entry name" value="TPS"/>
    <property type="match status" value="1"/>
</dbReference>
<dbReference type="NCBIfam" id="TIGR01901">
    <property type="entry name" value="adhes_NPXG"/>
    <property type="match status" value="1"/>
</dbReference>
<evidence type="ECO:0000256" key="4">
    <source>
        <dbReference type="SAM" id="MobiDB-lite"/>
    </source>
</evidence>
<sequence length="392" mass="40685">MPNTTKLSCSLMVPILTMAYANAAPQGGSVISGSATIGIDGADPSRTIINQTSQNTAIDWNSFNIANGETVSFVQPNVDAIALNRDFSGSPSQIFGNLDANGNVFILNTAGVLVGSGASIDVGGLLVSDLMVSDSDARNFATTAGAQNWSLPFSDEDLDAGGIEILGTINSHDRNGINVMGQYIYIEGTVRSGSAGVDPGGPIHFLAAGTAVLVTDPSGLYGVEASYPVTRLLPGHDLLFEIPDTASDASVIALNNDVIMEVVYEAGLPIDPGHPELQRPGISYDSSSVSTIASLGQTAGRPISISTAVNLPSPPVAETIDNVENTISDALTEEPEETESTLLADNESSTAGSLDNIMQSCQPKDRSDKDCIKQNAIKRYLGKLLIGGSLPD</sequence>
<dbReference type="RefSeq" id="WP_101892297.1">
    <property type="nucleotide sequence ID" value="NZ_CP022684.1"/>
</dbReference>
<organism evidence="7 8">
    <name type="scientific">Ketobacter alkanivorans</name>
    <dbReference type="NCBI Taxonomy" id="1917421"/>
    <lineage>
        <taxon>Bacteria</taxon>
        <taxon>Pseudomonadati</taxon>
        <taxon>Pseudomonadota</taxon>
        <taxon>Gammaproteobacteria</taxon>
        <taxon>Pseudomonadales</taxon>
        <taxon>Ketobacteraceae</taxon>
        <taxon>Ketobacter</taxon>
    </lineage>
</organism>
<dbReference type="InterPro" id="IPR011050">
    <property type="entry name" value="Pectin_lyase_fold/virulence"/>
</dbReference>
<dbReference type="InterPro" id="IPR050909">
    <property type="entry name" value="Bact_Autotransporter_VF"/>
</dbReference>
<feature type="compositionally biased region" description="Polar residues" evidence="4">
    <location>
        <begin position="346"/>
        <end position="362"/>
    </location>
</feature>
<keyword evidence="8" id="KW-1185">Reference proteome</keyword>
<gene>
    <name evidence="7" type="ORF">Kalk_00185</name>
</gene>
<evidence type="ECO:0000256" key="3">
    <source>
        <dbReference type="ARBA" id="ARBA00022729"/>
    </source>
</evidence>